<evidence type="ECO:0000256" key="3">
    <source>
        <dbReference type="ARBA" id="ARBA00022692"/>
    </source>
</evidence>
<feature type="transmembrane region" description="Helical" evidence="6">
    <location>
        <begin position="43"/>
        <end position="64"/>
    </location>
</feature>
<evidence type="ECO:0000313" key="7">
    <source>
        <dbReference type="EMBL" id="CAB4930103.1"/>
    </source>
</evidence>
<reference evidence="7" key="1">
    <citation type="submission" date="2020-05" db="EMBL/GenBank/DDBJ databases">
        <authorList>
            <person name="Chiriac C."/>
            <person name="Salcher M."/>
            <person name="Ghai R."/>
            <person name="Kavagutti S V."/>
        </authorList>
    </citation>
    <scope>NUCLEOTIDE SEQUENCE</scope>
</reference>
<sequence>MRLAWAPVPETIATGDPLDDAGLPAPLRARLRALMDDDGSRSAAGLAAATLLNNAIQLVFVVAFTRILGASGYGSLAALVSAFLILLAVGYSLQATAARETAMDRLGSAAVLRRTLRSWTEWLLLALVASIAIAAVLRDPIAQLIGVEDHPWAAATVLPTGVLWLLLSLQRGALQGLSAYLPVGASIVGEAAGRLLIALLLVSGFGMGVGGAFIALPLSFIVMIVALEVVLLRRIGPVERTHASARSLRALTTGGRVPVLALLLLAALQNVDVIMAARELPAATAGAYAAASVAAKSVVWVAIGLGLQVLPEAARRSARGLDPLPILGRALAALLALAMPAIVVFAAAGEPLMRLGFGEELAQGADALPLLAAAMTLLAATYLTVQYLLATHHAGFLWVLAPLAVAEPLLLSLGGLGMTTFALCVLAVQAAGAAGVGMFALAARRATFAATAAPLTATAD</sequence>
<feature type="transmembrane region" description="Helical" evidence="6">
    <location>
        <begin position="208"/>
        <end position="227"/>
    </location>
</feature>
<evidence type="ECO:0000256" key="1">
    <source>
        <dbReference type="ARBA" id="ARBA00004651"/>
    </source>
</evidence>
<evidence type="ECO:0000256" key="2">
    <source>
        <dbReference type="ARBA" id="ARBA00022475"/>
    </source>
</evidence>
<feature type="transmembrane region" description="Helical" evidence="6">
    <location>
        <begin position="119"/>
        <end position="138"/>
    </location>
</feature>
<dbReference type="PANTHER" id="PTHR30250:SF11">
    <property type="entry name" value="O-ANTIGEN TRANSPORTER-RELATED"/>
    <property type="match status" value="1"/>
</dbReference>
<dbReference type="EMBL" id="CAFBMX010000005">
    <property type="protein sequence ID" value="CAB4930103.1"/>
    <property type="molecule type" value="Genomic_DNA"/>
</dbReference>
<feature type="transmembrane region" description="Helical" evidence="6">
    <location>
        <begin position="179"/>
        <end position="202"/>
    </location>
</feature>
<feature type="transmembrane region" description="Helical" evidence="6">
    <location>
        <begin position="248"/>
        <end position="268"/>
    </location>
</feature>
<feature type="transmembrane region" description="Helical" evidence="6">
    <location>
        <begin position="150"/>
        <end position="167"/>
    </location>
</feature>
<dbReference type="InterPro" id="IPR050833">
    <property type="entry name" value="Poly_Biosynth_Transport"/>
</dbReference>
<comment type="subcellular location">
    <subcellularLocation>
        <location evidence="1">Cell membrane</location>
        <topology evidence="1">Multi-pass membrane protein</topology>
    </subcellularLocation>
</comment>
<dbReference type="PANTHER" id="PTHR30250">
    <property type="entry name" value="PST FAMILY PREDICTED COLANIC ACID TRANSPORTER"/>
    <property type="match status" value="1"/>
</dbReference>
<dbReference type="AlphaFoldDB" id="A0A6J7IFV2"/>
<feature type="transmembrane region" description="Helical" evidence="6">
    <location>
        <begin position="368"/>
        <end position="389"/>
    </location>
</feature>
<feature type="transmembrane region" description="Helical" evidence="6">
    <location>
        <begin position="330"/>
        <end position="348"/>
    </location>
</feature>
<feature type="transmembrane region" description="Helical" evidence="6">
    <location>
        <begin position="76"/>
        <end position="98"/>
    </location>
</feature>
<organism evidence="7">
    <name type="scientific">freshwater metagenome</name>
    <dbReference type="NCBI Taxonomy" id="449393"/>
    <lineage>
        <taxon>unclassified sequences</taxon>
        <taxon>metagenomes</taxon>
        <taxon>ecological metagenomes</taxon>
    </lineage>
</organism>
<keyword evidence="5 6" id="KW-0472">Membrane</keyword>
<evidence type="ECO:0000256" key="5">
    <source>
        <dbReference type="ARBA" id="ARBA00023136"/>
    </source>
</evidence>
<proteinExistence type="predicted"/>
<keyword evidence="4 6" id="KW-1133">Transmembrane helix</keyword>
<keyword evidence="3 6" id="KW-0812">Transmembrane</keyword>
<gene>
    <name evidence="7" type="ORF">UFOPK3674_01092</name>
</gene>
<evidence type="ECO:0000256" key="6">
    <source>
        <dbReference type="SAM" id="Phobius"/>
    </source>
</evidence>
<protein>
    <submittedName>
        <fullName evidence="7">Unannotated protein</fullName>
    </submittedName>
</protein>
<feature type="transmembrane region" description="Helical" evidence="6">
    <location>
        <begin position="288"/>
        <end position="310"/>
    </location>
</feature>
<dbReference type="GO" id="GO:0005886">
    <property type="term" value="C:plasma membrane"/>
    <property type="evidence" value="ECO:0007669"/>
    <property type="project" value="UniProtKB-SubCell"/>
</dbReference>
<name>A0A6J7IFV2_9ZZZZ</name>
<feature type="transmembrane region" description="Helical" evidence="6">
    <location>
        <begin position="420"/>
        <end position="442"/>
    </location>
</feature>
<keyword evidence="2" id="KW-1003">Cell membrane</keyword>
<evidence type="ECO:0000256" key="4">
    <source>
        <dbReference type="ARBA" id="ARBA00022989"/>
    </source>
</evidence>
<accession>A0A6J7IFV2</accession>
<feature type="transmembrane region" description="Helical" evidence="6">
    <location>
        <begin position="396"/>
        <end position="414"/>
    </location>
</feature>